<sequence>MVVTLPPAAPCTTIAPTFRVRYAPVSNGMPRLLQANQKLAPWLVAGLAAAQLFHTGPALAAPLEAAPAPAAATASTRALDFLADASGPISLLLGDFQMPGLTDWTTSGARETLAGEVLGQDAVLAGPAKRRTGLDPAGRPCYSRLLCTAVYVAANPDDAAE</sequence>
<evidence type="ECO:0000313" key="2">
    <source>
        <dbReference type="Proteomes" id="UP000008141"/>
    </source>
</evidence>
<evidence type="ECO:0000313" key="1">
    <source>
        <dbReference type="EMBL" id="EFN59523.1"/>
    </source>
</evidence>
<accession>E1Z3R0</accession>
<organism evidence="2">
    <name type="scientific">Chlorella variabilis</name>
    <name type="common">Green alga</name>
    <dbReference type="NCBI Taxonomy" id="554065"/>
    <lineage>
        <taxon>Eukaryota</taxon>
        <taxon>Viridiplantae</taxon>
        <taxon>Chlorophyta</taxon>
        <taxon>core chlorophytes</taxon>
        <taxon>Trebouxiophyceae</taxon>
        <taxon>Chlorellales</taxon>
        <taxon>Chlorellaceae</taxon>
        <taxon>Chlorella clade</taxon>
        <taxon>Chlorella</taxon>
    </lineage>
</organism>
<dbReference type="EMBL" id="GL433836">
    <property type="protein sequence ID" value="EFN59523.1"/>
    <property type="molecule type" value="Genomic_DNA"/>
</dbReference>
<dbReference type="AlphaFoldDB" id="E1Z3R0"/>
<dbReference type="RefSeq" id="XP_005851625.1">
    <property type="nucleotide sequence ID" value="XM_005851563.1"/>
</dbReference>
<dbReference type="GeneID" id="17358393"/>
<reference evidence="1 2" key="1">
    <citation type="journal article" date="2010" name="Plant Cell">
        <title>The Chlorella variabilis NC64A genome reveals adaptation to photosymbiosis, coevolution with viruses, and cryptic sex.</title>
        <authorList>
            <person name="Blanc G."/>
            <person name="Duncan G."/>
            <person name="Agarkova I."/>
            <person name="Borodovsky M."/>
            <person name="Gurnon J."/>
            <person name="Kuo A."/>
            <person name="Lindquist E."/>
            <person name="Lucas S."/>
            <person name="Pangilinan J."/>
            <person name="Polle J."/>
            <person name="Salamov A."/>
            <person name="Terry A."/>
            <person name="Yamada T."/>
            <person name="Dunigan D.D."/>
            <person name="Grigoriev I.V."/>
            <person name="Claverie J.M."/>
            <person name="Van Etten J.L."/>
        </authorList>
    </citation>
    <scope>NUCLEOTIDE SEQUENCE [LARGE SCALE GENOMIC DNA]</scope>
    <source>
        <strain evidence="1 2">NC64A</strain>
    </source>
</reference>
<keyword evidence="2" id="KW-1185">Reference proteome</keyword>
<proteinExistence type="predicted"/>
<dbReference type="InParanoid" id="E1Z3R0"/>
<dbReference type="Proteomes" id="UP000008141">
    <property type="component" value="Unassembled WGS sequence"/>
</dbReference>
<protein>
    <submittedName>
        <fullName evidence="1">Expressed protein</fullName>
    </submittedName>
</protein>
<name>E1Z3R0_CHLVA</name>
<gene>
    <name evidence="1" type="ORF">CHLNCDRAFT_138176</name>
</gene>
<dbReference type="KEGG" id="cvr:CHLNCDRAFT_138176"/>